<name>A0A6N2S4Z4_9FIRM</name>
<keyword evidence="2" id="KW-0808">Transferase</keyword>
<dbReference type="CDD" id="cd05403">
    <property type="entry name" value="NT_KNTase_like"/>
    <property type="match status" value="1"/>
</dbReference>
<dbReference type="Pfam" id="PF18765">
    <property type="entry name" value="Polbeta"/>
    <property type="match status" value="1"/>
</dbReference>
<accession>A0A6N2S4Z4</accession>
<reference evidence="2" key="1">
    <citation type="submission" date="2019-11" db="EMBL/GenBank/DDBJ databases">
        <authorList>
            <person name="Feng L."/>
        </authorList>
    </citation>
    <scope>NUCLEOTIDE SEQUENCE</scope>
    <source>
        <strain evidence="2">AundefinedLFYP135</strain>
    </source>
</reference>
<dbReference type="Gene3D" id="3.30.460.10">
    <property type="entry name" value="Beta Polymerase, domain 2"/>
    <property type="match status" value="1"/>
</dbReference>
<organism evidence="2">
    <name type="scientific">uncultured Anaerotruncus sp</name>
    <dbReference type="NCBI Taxonomy" id="905011"/>
    <lineage>
        <taxon>Bacteria</taxon>
        <taxon>Bacillati</taxon>
        <taxon>Bacillota</taxon>
        <taxon>Clostridia</taxon>
        <taxon>Eubacteriales</taxon>
        <taxon>Oscillospiraceae</taxon>
        <taxon>Anaerotruncus</taxon>
        <taxon>environmental samples</taxon>
    </lineage>
</organism>
<dbReference type="InterPro" id="IPR043519">
    <property type="entry name" value="NT_sf"/>
</dbReference>
<dbReference type="AlphaFoldDB" id="A0A6N2S4Z4"/>
<sequence length="137" mass="15514">MEKLLQDIKQWAQNHPKIEGVILVGSCARGDHKDDSDIDLVLLTPSKEDFLQNQAFTEQFGTVARRQTEYYGACTSIRVWYEGGPEVEFGLVEPPWIARPLDAGTMQVLQGGYRVILDKKQRFPSCVPPPYTSPFNK</sequence>
<feature type="domain" description="Polymerase beta nucleotidyltransferase" evidence="1">
    <location>
        <begin position="6"/>
        <end position="55"/>
    </location>
</feature>
<proteinExistence type="predicted"/>
<gene>
    <name evidence="2" type="ORF">AULFYP135_00718</name>
</gene>
<protein>
    <submittedName>
        <fullName evidence="2">Nucleotidyltransferase domain protein</fullName>
    </submittedName>
</protein>
<dbReference type="GO" id="GO:0016740">
    <property type="term" value="F:transferase activity"/>
    <property type="evidence" value="ECO:0007669"/>
    <property type="project" value="UniProtKB-KW"/>
</dbReference>
<dbReference type="SUPFAM" id="SSF81301">
    <property type="entry name" value="Nucleotidyltransferase"/>
    <property type="match status" value="1"/>
</dbReference>
<dbReference type="EMBL" id="CACRSL010000003">
    <property type="protein sequence ID" value="VYS87301.1"/>
    <property type="molecule type" value="Genomic_DNA"/>
</dbReference>
<dbReference type="InterPro" id="IPR041633">
    <property type="entry name" value="Polbeta"/>
</dbReference>
<evidence type="ECO:0000259" key="1">
    <source>
        <dbReference type="Pfam" id="PF18765"/>
    </source>
</evidence>
<evidence type="ECO:0000313" key="2">
    <source>
        <dbReference type="EMBL" id="VYS87301.1"/>
    </source>
</evidence>